<dbReference type="PANTHER" id="PTHR30576">
    <property type="entry name" value="COLANIC BIOSYNTHESIS UDP-GLUCOSE LIPID CARRIER TRANSFERASE"/>
    <property type="match status" value="1"/>
</dbReference>
<keyword evidence="4" id="KW-0808">Transferase</keyword>
<dbReference type="GO" id="GO:0016780">
    <property type="term" value="F:phosphotransferase activity, for other substituted phosphate groups"/>
    <property type="evidence" value="ECO:0007669"/>
    <property type="project" value="TreeGrafter"/>
</dbReference>
<dbReference type="Proteomes" id="UP001222683">
    <property type="component" value="Chromosome"/>
</dbReference>
<organism evidence="4 5">
    <name type="scientific">Ligilactobacillus ruminis</name>
    <dbReference type="NCBI Taxonomy" id="1623"/>
    <lineage>
        <taxon>Bacteria</taxon>
        <taxon>Bacillati</taxon>
        <taxon>Bacillota</taxon>
        <taxon>Bacilli</taxon>
        <taxon>Lactobacillales</taxon>
        <taxon>Lactobacillaceae</taxon>
        <taxon>Ligilactobacillus</taxon>
    </lineage>
</organism>
<dbReference type="RefSeq" id="WP_273745451.1">
    <property type="nucleotide sequence ID" value="NZ_CP117692.1"/>
</dbReference>
<sequence>MLREWNQLPEYMQTDAVRPYYDQLKKKEFSLFLKRIFDIVVSLVLIVFLSPLLLVLSILIVLDSKGGVFYRQERVTQYGRKFRIFKFRTMVADADKIGTQVTVSNDSRITRVGSVIRKYRLDEIPQLFNILLGDMSLVGTRPESTHYVKYYAPEMFATLLLPAGVTSEASIMYKDESDLLDKADDVDKVYIEKVLPGKMRYNLESISNFSFIKEIGTMFKTVLAVMR</sequence>
<accession>A0AAQ2XJN9</accession>
<reference evidence="4" key="1">
    <citation type="submission" date="2023-02" db="EMBL/GenBank/DDBJ databases">
        <title>Complete genome sequence of Lactobacillus ruminis CACC888 isolated from Pig feces.</title>
        <authorList>
            <person name="Park S."/>
            <person name="Park M.A."/>
            <person name="Kim D.-H."/>
            <person name="Kim Y."/>
        </authorList>
    </citation>
    <scope>NUCLEOTIDE SEQUENCE</scope>
    <source>
        <strain evidence="4">CACC888</strain>
    </source>
</reference>
<comment type="similarity">
    <text evidence="1">Belongs to the bacterial sugar transferase family.</text>
</comment>
<dbReference type="AlphaFoldDB" id="A0AAQ2XJN9"/>
<dbReference type="Pfam" id="PF02397">
    <property type="entry name" value="Bac_transf"/>
    <property type="match status" value="1"/>
</dbReference>
<name>A0AAQ2XJN9_9LACO</name>
<dbReference type="InterPro" id="IPR003362">
    <property type="entry name" value="Bact_transf"/>
</dbReference>
<evidence type="ECO:0000256" key="1">
    <source>
        <dbReference type="ARBA" id="ARBA00006464"/>
    </source>
</evidence>
<dbReference type="EMBL" id="CP117692">
    <property type="protein sequence ID" value="WDC82812.1"/>
    <property type="molecule type" value="Genomic_DNA"/>
</dbReference>
<dbReference type="PANTHER" id="PTHR30576:SF0">
    <property type="entry name" value="UNDECAPRENYL-PHOSPHATE N-ACETYLGALACTOSAMINYL 1-PHOSPHATE TRANSFERASE-RELATED"/>
    <property type="match status" value="1"/>
</dbReference>
<gene>
    <name evidence="4" type="ORF">PSR59_04170</name>
</gene>
<keyword evidence="2" id="KW-0472">Membrane</keyword>
<evidence type="ECO:0000313" key="4">
    <source>
        <dbReference type="EMBL" id="WDC82812.1"/>
    </source>
</evidence>
<feature type="domain" description="Bacterial sugar transferase" evidence="3">
    <location>
        <begin position="34"/>
        <end position="226"/>
    </location>
</feature>
<evidence type="ECO:0000256" key="2">
    <source>
        <dbReference type="SAM" id="Phobius"/>
    </source>
</evidence>
<proteinExistence type="inferred from homology"/>
<evidence type="ECO:0000313" key="5">
    <source>
        <dbReference type="Proteomes" id="UP001222683"/>
    </source>
</evidence>
<feature type="transmembrane region" description="Helical" evidence="2">
    <location>
        <begin position="39"/>
        <end position="62"/>
    </location>
</feature>
<evidence type="ECO:0000259" key="3">
    <source>
        <dbReference type="Pfam" id="PF02397"/>
    </source>
</evidence>
<keyword evidence="2" id="KW-1133">Transmembrane helix</keyword>
<keyword evidence="2" id="KW-0812">Transmembrane</keyword>
<protein>
    <submittedName>
        <fullName evidence="4">Sugar transferase</fullName>
    </submittedName>
</protein>